<gene>
    <name evidence="10" type="ORF">PXEA_LOCUS6466</name>
</gene>
<comment type="caution">
    <text evidence="9">Lacks conserved residue(s) required for the propagation of feature annotation.</text>
</comment>
<feature type="transmembrane region" description="Helical" evidence="9">
    <location>
        <begin position="150"/>
        <end position="174"/>
    </location>
</feature>
<comment type="subcellular location">
    <subcellularLocation>
        <location evidence="2">Golgi apparatus</location>
    </subcellularLocation>
    <subcellularLocation>
        <location evidence="1">Membrane</location>
        <topology evidence="1">Multi-pass membrane protein</topology>
    </subcellularLocation>
</comment>
<dbReference type="AlphaFoldDB" id="A0A3S5CJC8"/>
<accession>A0A3S5CJC8</accession>
<keyword evidence="11" id="KW-1185">Reference proteome</keyword>
<evidence type="ECO:0000313" key="11">
    <source>
        <dbReference type="Proteomes" id="UP000784294"/>
    </source>
</evidence>
<organism evidence="10 11">
    <name type="scientific">Protopolystoma xenopodis</name>
    <dbReference type="NCBI Taxonomy" id="117903"/>
    <lineage>
        <taxon>Eukaryota</taxon>
        <taxon>Metazoa</taxon>
        <taxon>Spiralia</taxon>
        <taxon>Lophotrochozoa</taxon>
        <taxon>Platyhelminthes</taxon>
        <taxon>Monogenea</taxon>
        <taxon>Polyopisthocotylea</taxon>
        <taxon>Polystomatidea</taxon>
        <taxon>Polystomatidae</taxon>
        <taxon>Protopolystoma</taxon>
    </lineage>
</organism>
<keyword evidence="4 9" id="KW-0812">Transmembrane</keyword>
<dbReference type="GO" id="GO:0005794">
    <property type="term" value="C:Golgi apparatus"/>
    <property type="evidence" value="ECO:0007669"/>
    <property type="project" value="UniProtKB-SubCell"/>
</dbReference>
<evidence type="ECO:0000256" key="3">
    <source>
        <dbReference type="ARBA" id="ARBA00005227"/>
    </source>
</evidence>
<evidence type="ECO:0000256" key="9">
    <source>
        <dbReference type="RuleBase" id="RU363079"/>
    </source>
</evidence>
<dbReference type="Proteomes" id="UP000784294">
    <property type="component" value="Unassembled WGS sequence"/>
</dbReference>
<sequence length="225" mass="26231">MLYPTIVFGVGFVLNFFLIAKGSSASVPFTTMLALFALWWCISVPLVFFGFYFGYRKRPYEQPVRTNQIPRAVPDQKWHHNLFISTLFTGMVPFGAAFIELFYIFTAIWERHFYYLFGFLFIVFIIIVISVAEIAVIVVYFQLCHEDYRWWWRTFITSGGSALYVFGYTVFFYLTKLEITEFVPSVIYFGYSLLMVITSWILTGAIGVYAALIFLQKIYAAIKID</sequence>
<evidence type="ECO:0000256" key="7">
    <source>
        <dbReference type="ARBA" id="ARBA00023034"/>
    </source>
</evidence>
<protein>
    <recommendedName>
        <fullName evidence="9">Transmembrane 9 superfamily member</fullName>
    </recommendedName>
</protein>
<proteinExistence type="inferred from homology"/>
<feature type="transmembrane region" description="Helical" evidence="9">
    <location>
        <begin position="186"/>
        <end position="215"/>
    </location>
</feature>
<feature type="transmembrane region" description="Helical" evidence="9">
    <location>
        <begin position="115"/>
        <end position="143"/>
    </location>
</feature>
<evidence type="ECO:0000256" key="2">
    <source>
        <dbReference type="ARBA" id="ARBA00004555"/>
    </source>
</evidence>
<evidence type="ECO:0000313" key="10">
    <source>
        <dbReference type="EMBL" id="VEL13026.1"/>
    </source>
</evidence>
<dbReference type="EMBL" id="CAAALY010016578">
    <property type="protein sequence ID" value="VEL13026.1"/>
    <property type="molecule type" value="Genomic_DNA"/>
</dbReference>
<reference evidence="10" key="1">
    <citation type="submission" date="2018-11" db="EMBL/GenBank/DDBJ databases">
        <authorList>
            <consortium name="Pathogen Informatics"/>
        </authorList>
    </citation>
    <scope>NUCLEOTIDE SEQUENCE</scope>
</reference>
<evidence type="ECO:0000256" key="5">
    <source>
        <dbReference type="ARBA" id="ARBA00022729"/>
    </source>
</evidence>
<keyword evidence="5" id="KW-0732">Signal</keyword>
<feature type="transmembrane region" description="Helical" evidence="9">
    <location>
        <begin position="34"/>
        <end position="55"/>
    </location>
</feature>
<name>A0A3S5CJC8_9PLAT</name>
<dbReference type="Pfam" id="PF02990">
    <property type="entry name" value="EMP70"/>
    <property type="match status" value="1"/>
</dbReference>
<keyword evidence="7" id="KW-0333">Golgi apparatus</keyword>
<keyword evidence="8 9" id="KW-0472">Membrane</keyword>
<evidence type="ECO:0000256" key="6">
    <source>
        <dbReference type="ARBA" id="ARBA00022989"/>
    </source>
</evidence>
<evidence type="ECO:0000256" key="4">
    <source>
        <dbReference type="ARBA" id="ARBA00022692"/>
    </source>
</evidence>
<dbReference type="PANTHER" id="PTHR10766">
    <property type="entry name" value="TRANSMEMBRANE 9 SUPERFAMILY PROTEIN"/>
    <property type="match status" value="1"/>
</dbReference>
<comment type="caution">
    <text evidence="10">The sequence shown here is derived from an EMBL/GenBank/DDBJ whole genome shotgun (WGS) entry which is preliminary data.</text>
</comment>
<dbReference type="GO" id="GO:0016020">
    <property type="term" value="C:membrane"/>
    <property type="evidence" value="ECO:0007669"/>
    <property type="project" value="UniProtKB-SubCell"/>
</dbReference>
<dbReference type="PANTHER" id="PTHR10766:SF55">
    <property type="entry name" value="TRANSMEMBRANE 9 SUPERFAMILY MEMBER 4"/>
    <property type="match status" value="1"/>
</dbReference>
<evidence type="ECO:0000256" key="1">
    <source>
        <dbReference type="ARBA" id="ARBA00004141"/>
    </source>
</evidence>
<evidence type="ECO:0000256" key="8">
    <source>
        <dbReference type="ARBA" id="ARBA00023136"/>
    </source>
</evidence>
<feature type="transmembrane region" description="Helical" evidence="9">
    <location>
        <begin position="82"/>
        <end position="109"/>
    </location>
</feature>
<comment type="similarity">
    <text evidence="3 9">Belongs to the nonaspanin (TM9SF) (TC 9.A.2) family.</text>
</comment>
<dbReference type="OrthoDB" id="1666796at2759"/>
<keyword evidence="6 9" id="KW-1133">Transmembrane helix</keyword>
<dbReference type="GO" id="GO:0072657">
    <property type="term" value="P:protein localization to membrane"/>
    <property type="evidence" value="ECO:0007669"/>
    <property type="project" value="TreeGrafter"/>
</dbReference>
<dbReference type="InterPro" id="IPR004240">
    <property type="entry name" value="EMP70"/>
</dbReference>